<protein>
    <recommendedName>
        <fullName evidence="3">Alginate lyase domain-containing protein</fullName>
    </recommendedName>
</protein>
<evidence type="ECO:0000256" key="1">
    <source>
        <dbReference type="SAM" id="MobiDB-lite"/>
    </source>
</evidence>
<gene>
    <name evidence="2" type="ORF">S03H2_44742</name>
</gene>
<name>X1H5Q9_9ZZZZ</name>
<feature type="compositionally biased region" description="Low complexity" evidence="1">
    <location>
        <begin position="257"/>
        <end position="268"/>
    </location>
</feature>
<sequence>NQLPGYHAGCFTDTIWSSGEGRSFGWAYDAVWPFLDNDDQLLKLAQQEIPEIQTHEDLRLYIEENLLRRIGQQYCDTAIQGNAGYHHKGIAGLLLALDDMDSQRFPNCRDLLEFLYYRVYGAMRYLPNLLGRDGCSFESTGYNASRLNMVECLATLQRFFTEQGDELPRDRYPSLWDDPRFAAQFDYYTDYMILDRWLPCVGDATGGPIIPKHEPPERFSVVSPQVAVPAWDKYRTPKLALLAYGLENKPPSPSLWAEAPLPELAAAR</sequence>
<dbReference type="Gene3D" id="1.50.10.100">
    <property type="entry name" value="Chondroitin AC/alginate lyase"/>
    <property type="match status" value="1"/>
</dbReference>
<evidence type="ECO:0000313" key="2">
    <source>
        <dbReference type="EMBL" id="GAH65481.1"/>
    </source>
</evidence>
<feature type="non-terminal residue" evidence="2">
    <location>
        <position position="268"/>
    </location>
</feature>
<dbReference type="InterPro" id="IPR008929">
    <property type="entry name" value="Chondroitin_lyas"/>
</dbReference>
<dbReference type="AlphaFoldDB" id="X1H5Q9"/>
<evidence type="ECO:0008006" key="3">
    <source>
        <dbReference type="Google" id="ProtNLM"/>
    </source>
</evidence>
<accession>X1H5Q9</accession>
<reference evidence="2" key="1">
    <citation type="journal article" date="2014" name="Front. Microbiol.">
        <title>High frequency of phylogenetically diverse reductive dehalogenase-homologous genes in deep subseafloor sedimentary metagenomes.</title>
        <authorList>
            <person name="Kawai M."/>
            <person name="Futagami T."/>
            <person name="Toyoda A."/>
            <person name="Takaki Y."/>
            <person name="Nishi S."/>
            <person name="Hori S."/>
            <person name="Arai W."/>
            <person name="Tsubouchi T."/>
            <person name="Morono Y."/>
            <person name="Uchiyama I."/>
            <person name="Ito T."/>
            <person name="Fujiyama A."/>
            <person name="Inagaki F."/>
            <person name="Takami H."/>
        </authorList>
    </citation>
    <scope>NUCLEOTIDE SEQUENCE</scope>
    <source>
        <strain evidence="2">Expedition CK06-06</strain>
    </source>
</reference>
<proteinExistence type="predicted"/>
<organism evidence="2">
    <name type="scientific">marine sediment metagenome</name>
    <dbReference type="NCBI Taxonomy" id="412755"/>
    <lineage>
        <taxon>unclassified sequences</taxon>
        <taxon>metagenomes</taxon>
        <taxon>ecological metagenomes</taxon>
    </lineage>
</organism>
<feature type="region of interest" description="Disordered" evidence="1">
    <location>
        <begin position="249"/>
        <end position="268"/>
    </location>
</feature>
<feature type="non-terminal residue" evidence="2">
    <location>
        <position position="1"/>
    </location>
</feature>
<comment type="caution">
    <text evidence="2">The sequence shown here is derived from an EMBL/GenBank/DDBJ whole genome shotgun (WGS) entry which is preliminary data.</text>
</comment>
<dbReference type="EMBL" id="BARU01027994">
    <property type="protein sequence ID" value="GAH65481.1"/>
    <property type="molecule type" value="Genomic_DNA"/>
</dbReference>